<comment type="catalytic activity">
    <reaction evidence="9">
        <text>Hydrolysis of dipeptides, preferentially hydrophobic dipeptides including prolyl amino acids.</text>
        <dbReference type="EC" id="3.4.13.18"/>
    </reaction>
</comment>
<evidence type="ECO:0000313" key="19">
    <source>
        <dbReference type="EMBL" id="TFH95092.1"/>
    </source>
</evidence>
<dbReference type="CDD" id="cd03890">
    <property type="entry name" value="M20_pepD"/>
    <property type="match status" value="1"/>
</dbReference>
<evidence type="ECO:0000256" key="5">
    <source>
        <dbReference type="ARBA" id="ARBA00022801"/>
    </source>
</evidence>
<evidence type="ECO:0000256" key="8">
    <source>
        <dbReference type="ARBA" id="ARBA00023285"/>
    </source>
</evidence>
<dbReference type="GeneID" id="66798176"/>
<name>A0A4Y8WPM1_9PORP</name>
<evidence type="ECO:0000256" key="16">
    <source>
        <dbReference type="ARBA" id="ARBA00077688"/>
    </source>
</evidence>
<evidence type="ECO:0000256" key="9">
    <source>
        <dbReference type="ARBA" id="ARBA00036421"/>
    </source>
</evidence>
<dbReference type="SUPFAM" id="SSF53187">
    <property type="entry name" value="Zn-dependent exopeptidases"/>
    <property type="match status" value="1"/>
</dbReference>
<dbReference type="STRING" id="1122973.GCA_000379925_00420"/>
<keyword evidence="20" id="KW-1185">Reference proteome</keyword>
<dbReference type="OrthoDB" id="9773892at2"/>
<comment type="caution">
    <text evidence="19">The sequence shown here is derived from an EMBL/GenBank/DDBJ whole genome shotgun (WGS) entry which is preliminary data.</text>
</comment>
<dbReference type="InterPro" id="IPR001160">
    <property type="entry name" value="Peptidase_M20C"/>
</dbReference>
<dbReference type="AlphaFoldDB" id="A0A4Y8WPM1"/>
<dbReference type="NCBIfam" id="TIGR01893">
    <property type="entry name" value="aa-his-dipept"/>
    <property type="match status" value="1"/>
</dbReference>
<accession>A0A4Y8WPM1</accession>
<reference evidence="19 20" key="1">
    <citation type="submission" date="2019-03" db="EMBL/GenBank/DDBJ databases">
        <title>Porphyromonas levii Isolated from the Uterus of Dairy Cows.</title>
        <authorList>
            <person name="Francis A.M."/>
        </authorList>
    </citation>
    <scope>NUCLEOTIDE SEQUENCE [LARGE SCALE GENOMIC DNA]</scope>
    <source>
        <strain evidence="19 20">AF5678</strain>
    </source>
</reference>
<evidence type="ECO:0000256" key="15">
    <source>
        <dbReference type="ARBA" id="ARBA00076004"/>
    </source>
</evidence>
<dbReference type="Gene3D" id="3.40.630.10">
    <property type="entry name" value="Zn peptidases"/>
    <property type="match status" value="2"/>
</dbReference>
<keyword evidence="5" id="KW-0378">Hydrolase</keyword>
<dbReference type="InterPro" id="IPR011650">
    <property type="entry name" value="Peptidase_M20_dimer"/>
</dbReference>
<evidence type="ECO:0000256" key="14">
    <source>
        <dbReference type="ARBA" id="ARBA00075285"/>
    </source>
</evidence>
<keyword evidence="6" id="KW-0862">Zinc</keyword>
<evidence type="ECO:0000256" key="12">
    <source>
        <dbReference type="ARBA" id="ARBA00061423"/>
    </source>
</evidence>
<dbReference type="Proteomes" id="UP000297225">
    <property type="component" value="Unassembled WGS sequence"/>
</dbReference>
<dbReference type="EC" id="3.4.13.18" evidence="10"/>
<dbReference type="FunFam" id="3.40.630.10:FF:000018">
    <property type="entry name" value="Aminoacyl-histidine dipeptidase PepD"/>
    <property type="match status" value="1"/>
</dbReference>
<evidence type="ECO:0000259" key="18">
    <source>
        <dbReference type="Pfam" id="PF07687"/>
    </source>
</evidence>
<organism evidence="19 20">
    <name type="scientific">Porphyromonas levii</name>
    <dbReference type="NCBI Taxonomy" id="28114"/>
    <lineage>
        <taxon>Bacteria</taxon>
        <taxon>Pseudomonadati</taxon>
        <taxon>Bacteroidota</taxon>
        <taxon>Bacteroidia</taxon>
        <taxon>Bacteroidales</taxon>
        <taxon>Porphyromonadaceae</taxon>
        <taxon>Porphyromonas</taxon>
    </lineage>
</organism>
<dbReference type="PIRSF" id="PIRSF016599">
    <property type="entry name" value="Xaa-His_dipept"/>
    <property type="match status" value="1"/>
</dbReference>
<dbReference type="RefSeq" id="WP_134849202.1">
    <property type="nucleotide sequence ID" value="NZ_CP197400.1"/>
</dbReference>
<evidence type="ECO:0000256" key="13">
    <source>
        <dbReference type="ARBA" id="ARBA00071271"/>
    </source>
</evidence>
<dbReference type="FunFam" id="3.40.630.10:FF:000015">
    <property type="entry name" value="Aminoacyl-histidine dipeptidase PepD"/>
    <property type="match status" value="1"/>
</dbReference>
<dbReference type="GO" id="GO:0070573">
    <property type="term" value="F:metallodipeptidase activity"/>
    <property type="evidence" value="ECO:0007669"/>
    <property type="project" value="TreeGrafter"/>
</dbReference>
<comment type="similarity">
    <text evidence="12">Belongs to the peptidase M20C family.</text>
</comment>
<keyword evidence="4" id="KW-0479">Metal-binding</keyword>
<keyword evidence="3" id="KW-0645">Protease</keyword>
<keyword evidence="7" id="KW-0482">Metalloprotease</keyword>
<feature type="domain" description="Peptidase M20 dimerisation" evidence="18">
    <location>
        <begin position="210"/>
        <end position="288"/>
    </location>
</feature>
<dbReference type="PANTHER" id="PTHR43501">
    <property type="entry name" value="CYTOSOL NON-SPECIFIC DIPEPTIDASE"/>
    <property type="match status" value="1"/>
</dbReference>
<comment type="cofactor">
    <cofactor evidence="1">
        <name>Co(2+)</name>
        <dbReference type="ChEBI" id="CHEBI:48828"/>
    </cofactor>
</comment>
<protein>
    <recommendedName>
        <fullName evidence="13">Cytosol non-specific dipeptidase</fullName>
        <ecNumber evidence="10">3.4.13.18</ecNumber>
    </recommendedName>
    <alternativeName>
        <fullName evidence="16">Aminoacyl-histidine dipeptidase</fullName>
    </alternativeName>
    <alternativeName>
        <fullName evidence="15">Beta-alanyl-histidine dipeptidase</fullName>
    </alternativeName>
    <alternativeName>
        <fullName evidence="14">Carnosinase</fullName>
    </alternativeName>
    <alternativeName>
        <fullName evidence="11">Peptidase D</fullName>
    </alternativeName>
    <alternativeName>
        <fullName evidence="17">Xaa-His dipeptidase</fullName>
    </alternativeName>
</protein>
<evidence type="ECO:0000256" key="17">
    <source>
        <dbReference type="ARBA" id="ARBA00078074"/>
    </source>
</evidence>
<dbReference type="Pfam" id="PF07687">
    <property type="entry name" value="M20_dimer"/>
    <property type="match status" value="1"/>
</dbReference>
<evidence type="ECO:0000256" key="3">
    <source>
        <dbReference type="ARBA" id="ARBA00022670"/>
    </source>
</evidence>
<sequence>MSNEILKLKPEAVWAYFYELTQIPRPTGQMKEVVEYVSSVGKKLGLETHVDKVGNILIRKPATKGYENRPVVALQGHLDMVPQKNNHVQHDFAKDPIQPRVDGEWVKANETTLGADNGIGVSMALAVLSDDTLEHGPLEALFTIDEEVGMVGAFALEAGFSKADIMLNLDSELVDELYVGCAGGVDINVRLEYKDDKPVPANDVAVKVTLNGLKGGHSGVDIHLGRGNANKMMVRFLKKATEEFNISIAELQGGSLRNAIPREAWAVVTLPEEEVKDFQARVAEFESLYITEYQGIESGIKIHVERLADLPKTVVPQEIADSVIQAVEAVQNGVITYLSEFPDTVEASSNLAAIKLAEGELTVTFLTRSSSESRKEMVASSIESAFALIGAEVEFDGDYNGWQPDAHSHVLEVMKRVFKEEHGVEPPVKVMHAGLECGILQGVMPNTQMISFGPTIKFPHSPDEKLEISTVARTYDYLLRTLKAL</sequence>
<dbReference type="PRINTS" id="PR00934">
    <property type="entry name" value="XHISDIPTASE"/>
</dbReference>
<dbReference type="GO" id="GO:0005829">
    <property type="term" value="C:cytosol"/>
    <property type="evidence" value="ECO:0007669"/>
    <property type="project" value="TreeGrafter"/>
</dbReference>
<evidence type="ECO:0000256" key="7">
    <source>
        <dbReference type="ARBA" id="ARBA00023049"/>
    </source>
</evidence>
<dbReference type="Pfam" id="PF01546">
    <property type="entry name" value="Peptidase_M20"/>
    <property type="match status" value="1"/>
</dbReference>
<dbReference type="EMBL" id="SPNC01000066">
    <property type="protein sequence ID" value="TFH95092.1"/>
    <property type="molecule type" value="Genomic_DNA"/>
</dbReference>
<dbReference type="InterPro" id="IPR002933">
    <property type="entry name" value="Peptidase_M20"/>
</dbReference>
<dbReference type="GO" id="GO:0046872">
    <property type="term" value="F:metal ion binding"/>
    <property type="evidence" value="ECO:0007669"/>
    <property type="project" value="UniProtKB-KW"/>
</dbReference>
<proteinExistence type="inferred from homology"/>
<evidence type="ECO:0000256" key="2">
    <source>
        <dbReference type="ARBA" id="ARBA00001947"/>
    </source>
</evidence>
<gene>
    <name evidence="19" type="ORF">E4P47_05270</name>
</gene>
<evidence type="ECO:0000256" key="11">
    <source>
        <dbReference type="ARBA" id="ARBA00044252"/>
    </source>
</evidence>
<evidence type="ECO:0000256" key="10">
    <source>
        <dbReference type="ARBA" id="ARBA00038976"/>
    </source>
</evidence>
<keyword evidence="8" id="KW-0170">Cobalt</keyword>
<evidence type="ECO:0000313" key="20">
    <source>
        <dbReference type="Proteomes" id="UP000297225"/>
    </source>
</evidence>
<dbReference type="GO" id="GO:0006508">
    <property type="term" value="P:proteolysis"/>
    <property type="evidence" value="ECO:0007669"/>
    <property type="project" value="UniProtKB-KW"/>
</dbReference>
<dbReference type="PANTHER" id="PTHR43501:SF1">
    <property type="entry name" value="CYTOSOL NON-SPECIFIC DIPEPTIDASE"/>
    <property type="match status" value="1"/>
</dbReference>
<evidence type="ECO:0000256" key="1">
    <source>
        <dbReference type="ARBA" id="ARBA00001941"/>
    </source>
</evidence>
<evidence type="ECO:0000256" key="4">
    <source>
        <dbReference type="ARBA" id="ARBA00022723"/>
    </source>
</evidence>
<evidence type="ECO:0000256" key="6">
    <source>
        <dbReference type="ARBA" id="ARBA00022833"/>
    </source>
</evidence>
<comment type="cofactor">
    <cofactor evidence="2">
        <name>Zn(2+)</name>
        <dbReference type="ChEBI" id="CHEBI:29105"/>
    </cofactor>
</comment>